<feature type="active site" description="Charge relay system" evidence="7">
    <location>
        <position position="223"/>
    </location>
</feature>
<dbReference type="NCBIfam" id="TIGR02821">
    <property type="entry name" value="fghA_ester_D"/>
    <property type="match status" value="1"/>
</dbReference>
<dbReference type="RefSeq" id="WP_063242458.1">
    <property type="nucleotide sequence ID" value="NZ_LUKF01000001.1"/>
</dbReference>
<comment type="similarity">
    <text evidence="1 8">Belongs to the esterase D family.</text>
</comment>
<dbReference type="OrthoDB" id="5291901at2"/>
<reference evidence="9 10" key="1">
    <citation type="submission" date="2016-03" db="EMBL/GenBank/DDBJ databases">
        <authorList>
            <person name="Ploux O."/>
        </authorList>
    </citation>
    <scope>NUCLEOTIDE SEQUENCE [LARGE SCALE GENOMIC DNA]</scope>
    <source>
        <strain evidence="9 10">BER2</strain>
    </source>
</reference>
<evidence type="ECO:0000256" key="3">
    <source>
        <dbReference type="ARBA" id="ARBA00022487"/>
    </source>
</evidence>
<dbReference type="Pfam" id="PF00756">
    <property type="entry name" value="Esterase"/>
    <property type="match status" value="1"/>
</dbReference>
<dbReference type="EMBL" id="LUKF01000001">
    <property type="protein sequence ID" value="KYG70689.1"/>
    <property type="molecule type" value="Genomic_DNA"/>
</dbReference>
<dbReference type="GO" id="GO:0052689">
    <property type="term" value="F:carboxylic ester hydrolase activity"/>
    <property type="evidence" value="ECO:0007669"/>
    <property type="project" value="UniProtKB-KW"/>
</dbReference>
<dbReference type="GO" id="GO:0046294">
    <property type="term" value="P:formaldehyde catabolic process"/>
    <property type="evidence" value="ECO:0007669"/>
    <property type="project" value="InterPro"/>
</dbReference>
<gene>
    <name evidence="9" type="ORF">AZI85_01790</name>
</gene>
<proteinExistence type="inferred from homology"/>
<keyword evidence="3 8" id="KW-0719">Serine esterase</keyword>
<dbReference type="PANTHER" id="PTHR10061">
    <property type="entry name" value="S-FORMYLGLUTATHIONE HYDROLASE"/>
    <property type="match status" value="1"/>
</dbReference>
<dbReference type="Gene3D" id="3.40.50.1820">
    <property type="entry name" value="alpha/beta hydrolase"/>
    <property type="match status" value="1"/>
</dbReference>
<dbReference type="SUPFAM" id="SSF53474">
    <property type="entry name" value="alpha/beta-Hydrolases"/>
    <property type="match status" value="1"/>
</dbReference>
<dbReference type="EC" id="3.1.2.12" evidence="2 6"/>
<comment type="function">
    <text evidence="8">Serine hydrolase involved in the detoxification of formaldehyde.</text>
</comment>
<evidence type="ECO:0000256" key="2">
    <source>
        <dbReference type="ARBA" id="ARBA00012479"/>
    </source>
</evidence>
<evidence type="ECO:0000256" key="5">
    <source>
        <dbReference type="ARBA" id="ARBA00047590"/>
    </source>
</evidence>
<protein>
    <recommendedName>
        <fullName evidence="2 6">S-formylglutathione hydrolase</fullName>
        <ecNumber evidence="2 6">3.1.2.12</ecNumber>
    </recommendedName>
</protein>
<evidence type="ECO:0000313" key="10">
    <source>
        <dbReference type="Proteomes" id="UP000075391"/>
    </source>
</evidence>
<sequence>MAIQELKSHKNFGGKTQFWEHESSTTKTKMKFSTFTPSKEVKGAVIWLSGLTCTDENFITKAGAQAHLEEQGLMVLCPDTSPRGLNLPQEHDSYDFGSGAGFYVDAVTDGYKDHYLMFSYVANELHQILQTEFNVPANKISIMGHSMGGHGALILGLRHPEKFRSISAFAPIANPMLAPWGQKAFAGYLGSDQSKWKTYDATELVKSGSKHPHQILIDQGAKDEFYEKKQLLPENFESACREKNQAVQVNLREGYDHSYYFIATFIESHIKHHAAALK</sequence>
<dbReference type="FunFam" id="3.40.50.1820:FF:000002">
    <property type="entry name" value="S-formylglutathione hydrolase"/>
    <property type="match status" value="1"/>
</dbReference>
<dbReference type="GO" id="GO:0005829">
    <property type="term" value="C:cytosol"/>
    <property type="evidence" value="ECO:0007669"/>
    <property type="project" value="TreeGrafter"/>
</dbReference>
<feature type="active site" description="Charge relay system" evidence="7">
    <location>
        <position position="146"/>
    </location>
</feature>
<dbReference type="InterPro" id="IPR000801">
    <property type="entry name" value="Esterase-like"/>
</dbReference>
<dbReference type="InterPro" id="IPR014186">
    <property type="entry name" value="S-formylglutathione_hydrol"/>
</dbReference>
<comment type="caution">
    <text evidence="9">The sequence shown here is derived from an EMBL/GenBank/DDBJ whole genome shotgun (WGS) entry which is preliminary data.</text>
</comment>
<evidence type="ECO:0000256" key="1">
    <source>
        <dbReference type="ARBA" id="ARBA00005622"/>
    </source>
</evidence>
<feature type="active site" description="Charge relay system" evidence="7">
    <location>
        <position position="257"/>
    </location>
</feature>
<evidence type="ECO:0000256" key="8">
    <source>
        <dbReference type="RuleBase" id="RU363068"/>
    </source>
</evidence>
<dbReference type="InterPro" id="IPR029058">
    <property type="entry name" value="AB_hydrolase_fold"/>
</dbReference>
<dbReference type="Proteomes" id="UP000075391">
    <property type="component" value="Unassembled WGS sequence"/>
</dbReference>
<dbReference type="GO" id="GO:0018738">
    <property type="term" value="F:S-formylglutathione hydrolase activity"/>
    <property type="evidence" value="ECO:0007669"/>
    <property type="project" value="UniProtKB-UniRule"/>
</dbReference>
<dbReference type="AlphaFoldDB" id="A0A150WW69"/>
<keyword evidence="4 8" id="KW-0378">Hydrolase</keyword>
<organism evidence="9 10">
    <name type="scientific">Bdellovibrio bacteriovorus</name>
    <dbReference type="NCBI Taxonomy" id="959"/>
    <lineage>
        <taxon>Bacteria</taxon>
        <taxon>Pseudomonadati</taxon>
        <taxon>Bdellovibrionota</taxon>
        <taxon>Bdellovibrionia</taxon>
        <taxon>Bdellovibrionales</taxon>
        <taxon>Pseudobdellovibrionaceae</taxon>
        <taxon>Bdellovibrio</taxon>
    </lineage>
</organism>
<dbReference type="PANTHER" id="PTHR10061:SF0">
    <property type="entry name" value="S-FORMYLGLUTATHIONE HYDROLASE"/>
    <property type="match status" value="1"/>
</dbReference>
<comment type="catalytic activity">
    <reaction evidence="5 8">
        <text>S-formylglutathione + H2O = formate + glutathione + H(+)</text>
        <dbReference type="Rhea" id="RHEA:14961"/>
        <dbReference type="ChEBI" id="CHEBI:15377"/>
        <dbReference type="ChEBI" id="CHEBI:15378"/>
        <dbReference type="ChEBI" id="CHEBI:15740"/>
        <dbReference type="ChEBI" id="CHEBI:57688"/>
        <dbReference type="ChEBI" id="CHEBI:57925"/>
        <dbReference type="EC" id="3.1.2.12"/>
    </reaction>
</comment>
<evidence type="ECO:0000256" key="7">
    <source>
        <dbReference type="PIRSR" id="PIRSR614186-1"/>
    </source>
</evidence>
<evidence type="ECO:0000256" key="4">
    <source>
        <dbReference type="ARBA" id="ARBA00022801"/>
    </source>
</evidence>
<accession>A0A150WW69</accession>
<evidence type="ECO:0000256" key="6">
    <source>
        <dbReference type="NCBIfam" id="TIGR02821"/>
    </source>
</evidence>
<evidence type="ECO:0000313" key="9">
    <source>
        <dbReference type="EMBL" id="KYG70689.1"/>
    </source>
</evidence>
<name>A0A150WW69_BDEBC</name>